<dbReference type="PROSITE" id="PS51808">
    <property type="entry name" value="CHCH"/>
    <property type="match status" value="1"/>
</dbReference>
<keyword evidence="6" id="KW-1185">Reference proteome</keyword>
<dbReference type="EMBL" id="JAQIZT010000005">
    <property type="protein sequence ID" value="KAJ6997657.1"/>
    <property type="molecule type" value="Genomic_DNA"/>
</dbReference>
<dbReference type="InterPro" id="IPR048280">
    <property type="entry name" value="COX6B-like"/>
</dbReference>
<gene>
    <name evidence="5" type="ORF">NC653_014034</name>
</gene>
<organism evidence="5 6">
    <name type="scientific">Populus alba x Populus x berolinensis</name>
    <dbReference type="NCBI Taxonomy" id="444605"/>
    <lineage>
        <taxon>Eukaryota</taxon>
        <taxon>Viridiplantae</taxon>
        <taxon>Streptophyta</taxon>
        <taxon>Embryophyta</taxon>
        <taxon>Tracheophyta</taxon>
        <taxon>Spermatophyta</taxon>
        <taxon>Magnoliopsida</taxon>
        <taxon>eudicotyledons</taxon>
        <taxon>Gunneridae</taxon>
        <taxon>Pentapetalae</taxon>
        <taxon>rosids</taxon>
        <taxon>fabids</taxon>
        <taxon>Malpighiales</taxon>
        <taxon>Salicaceae</taxon>
        <taxon>Saliceae</taxon>
        <taxon>Populus</taxon>
    </lineage>
</organism>
<accession>A0AAD6QX73</accession>
<dbReference type="SUPFAM" id="SSF55681">
    <property type="entry name" value="Class II aaRS and biotin synthetases"/>
    <property type="match status" value="1"/>
</dbReference>
<dbReference type="InterPro" id="IPR003213">
    <property type="entry name" value="Cyt_c_oxidase_su6B"/>
</dbReference>
<dbReference type="FunFam" id="1.10.10.140:FF:000001">
    <property type="entry name" value="Cytochrome c oxidase subunit 6B1"/>
    <property type="match status" value="1"/>
</dbReference>
<sequence length="302" mass="33487">MAETAVATTEAPTLSEQYLLKGEEEKTNVVSKPVEVKEDEKPATVVSEEIVEKVEEPPSPAAEEKTEDTPAAVEESTETPATAESNSEDSPAAAEESNEATEENSGKEAAEEKREIKIETAPADYRFPTTNQTRHCFTRYIEYHRCVAAKGEDASECDKFAKYYRSLCPSEWVERWNEQRSNGTFPGPLTSSRKNLKEGLATLEEDLVKLTDELQMEAQCIPNMTLHMLRLEGKIVCSIEDSDQCLIGTAEIPVGGIHMDAILAESLQPLKYVAFSHCFRTEAGAADTATRYIIWLYSHAPN</sequence>
<feature type="compositionally biased region" description="Basic and acidic residues" evidence="4">
    <location>
        <begin position="104"/>
        <end position="113"/>
    </location>
</feature>
<dbReference type="GO" id="GO:0005739">
    <property type="term" value="C:mitochondrion"/>
    <property type="evidence" value="ECO:0007669"/>
    <property type="project" value="UniProtKB-SubCell"/>
</dbReference>
<dbReference type="AlphaFoldDB" id="A0AAD6QX73"/>
<feature type="region of interest" description="Disordered" evidence="4">
    <location>
        <begin position="1"/>
        <end position="113"/>
    </location>
</feature>
<dbReference type="Proteomes" id="UP001164929">
    <property type="component" value="Chromosome 5"/>
</dbReference>
<keyword evidence="3" id="KW-1015">Disulfide bond</keyword>
<evidence type="ECO:0000256" key="1">
    <source>
        <dbReference type="ARBA" id="ARBA00004173"/>
    </source>
</evidence>
<proteinExistence type="predicted"/>
<evidence type="ECO:0000256" key="4">
    <source>
        <dbReference type="SAM" id="MobiDB-lite"/>
    </source>
</evidence>
<evidence type="ECO:0000256" key="2">
    <source>
        <dbReference type="ARBA" id="ARBA00023128"/>
    </source>
</evidence>
<feature type="compositionally biased region" description="Basic and acidic residues" evidence="4">
    <location>
        <begin position="50"/>
        <end position="68"/>
    </location>
</feature>
<dbReference type="PANTHER" id="PTHR46281:SF2">
    <property type="entry name" value="CYTOCHROME C OXIDASE SUBUNIT 6B-1"/>
    <property type="match status" value="1"/>
</dbReference>
<comment type="subcellular location">
    <subcellularLocation>
        <location evidence="1">Mitochondrion</location>
    </subcellularLocation>
</comment>
<dbReference type="InterPro" id="IPR045864">
    <property type="entry name" value="aa-tRNA-synth_II/BPL/LPL"/>
</dbReference>
<dbReference type="CDD" id="cd00926">
    <property type="entry name" value="Cyt_c_Oxidase_VIb"/>
    <property type="match status" value="1"/>
</dbReference>
<dbReference type="GO" id="GO:0045277">
    <property type="term" value="C:respiratory chain complex IV"/>
    <property type="evidence" value="ECO:0007669"/>
    <property type="project" value="InterPro"/>
</dbReference>
<protein>
    <submittedName>
        <fullName evidence="5">Cytochrome c oxidase subunit 6b-1-like</fullName>
    </submittedName>
</protein>
<evidence type="ECO:0000256" key="3">
    <source>
        <dbReference type="ARBA" id="ARBA00023157"/>
    </source>
</evidence>
<evidence type="ECO:0000313" key="6">
    <source>
        <dbReference type="Proteomes" id="UP001164929"/>
    </source>
</evidence>
<reference evidence="5" key="1">
    <citation type="journal article" date="2023" name="Mol. Ecol. Resour.">
        <title>Chromosome-level genome assembly of a triploid poplar Populus alba 'Berolinensis'.</title>
        <authorList>
            <person name="Chen S."/>
            <person name="Yu Y."/>
            <person name="Wang X."/>
            <person name="Wang S."/>
            <person name="Zhang T."/>
            <person name="Zhou Y."/>
            <person name="He R."/>
            <person name="Meng N."/>
            <person name="Wang Y."/>
            <person name="Liu W."/>
            <person name="Liu Z."/>
            <person name="Liu J."/>
            <person name="Guo Q."/>
            <person name="Huang H."/>
            <person name="Sederoff R.R."/>
            <person name="Wang G."/>
            <person name="Qu G."/>
            <person name="Chen S."/>
        </authorList>
    </citation>
    <scope>NUCLEOTIDE SEQUENCE</scope>
    <source>
        <strain evidence="5">SC-2020</strain>
    </source>
</reference>
<dbReference type="InterPro" id="IPR036549">
    <property type="entry name" value="CX6/COA6-like_sf"/>
</dbReference>
<keyword evidence="2" id="KW-0496">Mitochondrion</keyword>
<evidence type="ECO:0000313" key="5">
    <source>
        <dbReference type="EMBL" id="KAJ6997657.1"/>
    </source>
</evidence>
<dbReference type="Gene3D" id="3.30.930.10">
    <property type="entry name" value="Bira Bifunctional Protein, Domain 2"/>
    <property type="match status" value="1"/>
</dbReference>
<dbReference type="SUPFAM" id="SSF47694">
    <property type="entry name" value="Cytochrome c oxidase subunit h"/>
    <property type="match status" value="1"/>
</dbReference>
<feature type="compositionally biased region" description="Low complexity" evidence="4">
    <location>
        <begin position="1"/>
        <end position="13"/>
    </location>
</feature>
<name>A0AAD6QX73_9ROSI</name>
<feature type="compositionally biased region" description="Low complexity" evidence="4">
    <location>
        <begin position="69"/>
        <end position="95"/>
    </location>
</feature>
<dbReference type="PANTHER" id="PTHR46281">
    <property type="entry name" value="CYTOCHROME C OXIDASE SUBUNIT 6B"/>
    <property type="match status" value="1"/>
</dbReference>
<dbReference type="Gene3D" id="1.10.10.140">
    <property type="entry name" value="Cytochrome c oxidase, subunit VIb"/>
    <property type="match status" value="1"/>
</dbReference>
<comment type="caution">
    <text evidence="5">The sequence shown here is derived from an EMBL/GenBank/DDBJ whole genome shotgun (WGS) entry which is preliminary data.</text>
</comment>
<dbReference type="Pfam" id="PF02297">
    <property type="entry name" value="COX6B"/>
    <property type="match status" value="1"/>
</dbReference>